<reference evidence="4 5" key="1">
    <citation type="submission" date="2017-01" db="EMBL/GenBank/DDBJ databases">
        <authorList>
            <person name="Mah S.A."/>
            <person name="Swanson W.J."/>
            <person name="Moy G.W."/>
            <person name="Vacquier V.D."/>
        </authorList>
    </citation>
    <scope>NUCLEOTIDE SEQUENCE [LARGE SCALE GENOMIC DNA]</scope>
    <source>
        <strain evidence="4">PDD-32b-74</strain>
    </source>
</reference>
<organism evidence="4 5">
    <name type="scientific">Pseudomonas syringae</name>
    <dbReference type="NCBI Taxonomy" id="317"/>
    <lineage>
        <taxon>Bacteria</taxon>
        <taxon>Pseudomonadati</taxon>
        <taxon>Pseudomonadota</taxon>
        <taxon>Gammaproteobacteria</taxon>
        <taxon>Pseudomonadales</taxon>
        <taxon>Pseudomonadaceae</taxon>
        <taxon>Pseudomonas</taxon>
    </lineage>
</organism>
<sequence length="255" mass="28251">MLWPGTLIGAGAGYAIASIPGAMLGALLGQALDRRLKIRGWAHLRERLGGRATIPDDGLLFVMLGRLAKSEGRVVASHIHQARTEMRRLNLNDAEQLRAISAFKRGRDGVDGLRSYLRGLQGQAEWAEELLRACWRMAWADGKASRVERELIGMWGMWLGWSQQQVEALAADHDPMKRSPISAGDDYKGAMALLGIKPDTDPLSIKRAYRRLLSRHHPDKVAGSGANAQQVRVATEKTSELHNAYRVVKNRRGFT</sequence>
<feature type="transmembrane region" description="Helical" evidence="2">
    <location>
        <begin position="6"/>
        <end position="29"/>
    </location>
</feature>
<dbReference type="SMART" id="SM00271">
    <property type="entry name" value="DnaJ"/>
    <property type="match status" value="1"/>
</dbReference>
<dbReference type="Gene3D" id="1.10.3680.10">
    <property type="entry name" value="TerB-like"/>
    <property type="match status" value="1"/>
</dbReference>
<keyword evidence="2" id="KW-0812">Transmembrane</keyword>
<gene>
    <name evidence="4" type="ORF">BW686_13995</name>
</gene>
<protein>
    <submittedName>
        <fullName evidence="4">Molecular chaperone DjlA</fullName>
    </submittedName>
</protein>
<comment type="caution">
    <text evidence="4">The sequence shown here is derived from an EMBL/GenBank/DDBJ whole genome shotgun (WGS) entry which is preliminary data.</text>
</comment>
<dbReference type="PRINTS" id="PR00625">
    <property type="entry name" value="JDOMAIN"/>
</dbReference>
<dbReference type="Pfam" id="PF00226">
    <property type="entry name" value="DnaJ"/>
    <property type="match status" value="1"/>
</dbReference>
<dbReference type="InterPro" id="IPR036869">
    <property type="entry name" value="J_dom_sf"/>
</dbReference>
<dbReference type="InterPro" id="IPR007791">
    <property type="entry name" value="DjlA_N"/>
</dbReference>
<proteinExistence type="predicted"/>
<dbReference type="InterPro" id="IPR029024">
    <property type="entry name" value="TerB-like"/>
</dbReference>
<evidence type="ECO:0000256" key="1">
    <source>
        <dbReference type="ARBA" id="ARBA00023186"/>
    </source>
</evidence>
<dbReference type="CDD" id="cd06257">
    <property type="entry name" value="DnaJ"/>
    <property type="match status" value="1"/>
</dbReference>
<dbReference type="SUPFAM" id="SSF46565">
    <property type="entry name" value="Chaperone J-domain"/>
    <property type="match status" value="1"/>
</dbReference>
<dbReference type="AlphaFoldDB" id="A0A244EQ54"/>
<dbReference type="CDD" id="cd07316">
    <property type="entry name" value="terB_like_DjlA"/>
    <property type="match status" value="1"/>
</dbReference>
<accession>A0A244EQ54</accession>
<feature type="domain" description="J" evidence="3">
    <location>
        <begin position="189"/>
        <end position="253"/>
    </location>
</feature>
<keyword evidence="1" id="KW-0143">Chaperone</keyword>
<dbReference type="InterPro" id="IPR001623">
    <property type="entry name" value="DnaJ_domain"/>
</dbReference>
<evidence type="ECO:0000259" key="3">
    <source>
        <dbReference type="PROSITE" id="PS50076"/>
    </source>
</evidence>
<evidence type="ECO:0000256" key="2">
    <source>
        <dbReference type="SAM" id="Phobius"/>
    </source>
</evidence>
<dbReference type="RefSeq" id="WP_084917700.1">
    <property type="nucleotide sequence ID" value="NZ_MTSA01000010.1"/>
</dbReference>
<evidence type="ECO:0000313" key="5">
    <source>
        <dbReference type="Proteomes" id="UP000195128"/>
    </source>
</evidence>
<dbReference type="Gene3D" id="1.10.287.110">
    <property type="entry name" value="DnaJ domain"/>
    <property type="match status" value="1"/>
</dbReference>
<dbReference type="PROSITE" id="PS50076">
    <property type="entry name" value="DNAJ_2"/>
    <property type="match status" value="1"/>
</dbReference>
<name>A0A244EQ54_PSESX</name>
<dbReference type="OrthoDB" id="9782583at2"/>
<dbReference type="EMBL" id="MTSA01000010">
    <property type="protein sequence ID" value="OUM06627.1"/>
    <property type="molecule type" value="Genomic_DNA"/>
</dbReference>
<evidence type="ECO:0000313" key="4">
    <source>
        <dbReference type="EMBL" id="OUM06627.1"/>
    </source>
</evidence>
<keyword evidence="2" id="KW-0472">Membrane</keyword>
<dbReference type="Proteomes" id="UP000195128">
    <property type="component" value="Unassembled WGS sequence"/>
</dbReference>
<dbReference type="Pfam" id="PF05099">
    <property type="entry name" value="TerB"/>
    <property type="match status" value="1"/>
</dbReference>
<keyword evidence="2" id="KW-1133">Transmembrane helix</keyword>